<evidence type="ECO:0000313" key="10">
    <source>
        <dbReference type="Proteomes" id="UP000320791"/>
    </source>
</evidence>
<feature type="transmembrane region" description="Helical" evidence="8">
    <location>
        <begin position="94"/>
        <end position="114"/>
    </location>
</feature>
<dbReference type="RefSeq" id="WP_146325577.1">
    <property type="nucleotide sequence ID" value="NZ_BAABLR010000019.1"/>
</dbReference>
<dbReference type="Proteomes" id="UP000320791">
    <property type="component" value="Unassembled WGS sequence"/>
</dbReference>
<evidence type="ECO:0000256" key="4">
    <source>
        <dbReference type="ARBA" id="ARBA00022475"/>
    </source>
</evidence>
<evidence type="ECO:0000256" key="5">
    <source>
        <dbReference type="ARBA" id="ARBA00022692"/>
    </source>
</evidence>
<dbReference type="PANTHER" id="PTHR30269">
    <property type="entry name" value="TRANSMEMBRANE PROTEIN YFCA"/>
    <property type="match status" value="1"/>
</dbReference>
<comment type="similarity">
    <text evidence="2 8">Belongs to the 4-toluene sulfonate uptake permease (TSUP) (TC 2.A.102) family.</text>
</comment>
<dbReference type="AlphaFoldDB" id="A0A5C5TY66"/>
<sequence>MFELAIVFATVAVGSFLQRVSGMGLALLSAPILSLLMGPVAGVLVVNLLAFLNAAMATTTVRAWIDWKKFSLIASVLVVGSVPGAYLVRIASPALLQVLVGSLLLIALAVVVYGQRWIPPIGGRGAAITSGIVAGFMNTTAGVAGPAVTVYAVASAWEQRSFTATLQPIFMVAGLISLVSKLVLGAGTISDTNIWVWPIGIFGMLLGNWLGLRLADRIPRSRARTLSLLVAATGGASALGRGLLTL</sequence>
<protein>
    <recommendedName>
        <fullName evidence="8">Probable membrane transporter protein</fullName>
    </recommendedName>
</protein>
<proteinExistence type="inferred from homology"/>
<feature type="transmembrane region" description="Helical" evidence="8">
    <location>
        <begin position="195"/>
        <end position="214"/>
    </location>
</feature>
<feature type="transmembrane region" description="Helical" evidence="8">
    <location>
        <begin position="226"/>
        <end position="244"/>
    </location>
</feature>
<name>A0A5C5TY66_9CORY</name>
<dbReference type="InterPro" id="IPR002781">
    <property type="entry name" value="TM_pro_TauE-like"/>
</dbReference>
<dbReference type="OrthoDB" id="3872971at2"/>
<feature type="transmembrane region" description="Helical" evidence="8">
    <location>
        <begin position="32"/>
        <end position="58"/>
    </location>
</feature>
<organism evidence="9 10">
    <name type="scientific">Corynebacterium canis</name>
    <dbReference type="NCBI Taxonomy" id="679663"/>
    <lineage>
        <taxon>Bacteria</taxon>
        <taxon>Bacillati</taxon>
        <taxon>Actinomycetota</taxon>
        <taxon>Actinomycetes</taxon>
        <taxon>Mycobacteriales</taxon>
        <taxon>Corynebacteriaceae</taxon>
        <taxon>Corynebacterium</taxon>
    </lineage>
</organism>
<evidence type="ECO:0000256" key="7">
    <source>
        <dbReference type="ARBA" id="ARBA00023136"/>
    </source>
</evidence>
<comment type="caution">
    <text evidence="9">The sequence shown here is derived from an EMBL/GenBank/DDBJ whole genome shotgun (WGS) entry which is preliminary data.</text>
</comment>
<keyword evidence="3" id="KW-0813">Transport</keyword>
<evidence type="ECO:0000256" key="6">
    <source>
        <dbReference type="ARBA" id="ARBA00022989"/>
    </source>
</evidence>
<comment type="subcellular location">
    <subcellularLocation>
        <location evidence="1 8">Cell membrane</location>
        <topology evidence="1 8">Multi-pass membrane protein</topology>
    </subcellularLocation>
</comment>
<reference evidence="9 10" key="1">
    <citation type="submission" date="2019-08" db="EMBL/GenBank/DDBJ databases">
        <authorList>
            <person name="Lei W."/>
        </authorList>
    </citation>
    <scope>NUCLEOTIDE SEQUENCE [LARGE SCALE GENOMIC DNA]</scope>
    <source>
        <strain evidence="9 10">CCUG 58627</strain>
    </source>
</reference>
<dbReference type="InterPro" id="IPR052017">
    <property type="entry name" value="TSUP"/>
</dbReference>
<feature type="transmembrane region" description="Helical" evidence="8">
    <location>
        <begin position="70"/>
        <end position="88"/>
    </location>
</feature>
<evidence type="ECO:0000313" key="9">
    <source>
        <dbReference type="EMBL" id="TWT18252.1"/>
    </source>
</evidence>
<keyword evidence="7 8" id="KW-0472">Membrane</keyword>
<evidence type="ECO:0000256" key="3">
    <source>
        <dbReference type="ARBA" id="ARBA00022448"/>
    </source>
</evidence>
<keyword evidence="6 8" id="KW-1133">Transmembrane helix</keyword>
<feature type="transmembrane region" description="Helical" evidence="8">
    <location>
        <begin position="169"/>
        <end position="189"/>
    </location>
</feature>
<accession>A0A5C5TY66</accession>
<evidence type="ECO:0000256" key="1">
    <source>
        <dbReference type="ARBA" id="ARBA00004651"/>
    </source>
</evidence>
<keyword evidence="4 8" id="KW-1003">Cell membrane</keyword>
<dbReference type="Pfam" id="PF01925">
    <property type="entry name" value="TauE"/>
    <property type="match status" value="1"/>
</dbReference>
<evidence type="ECO:0000256" key="8">
    <source>
        <dbReference type="RuleBase" id="RU363041"/>
    </source>
</evidence>
<gene>
    <name evidence="9" type="ORF">FRX94_11965</name>
</gene>
<keyword evidence="10" id="KW-1185">Reference proteome</keyword>
<dbReference type="GO" id="GO:0005886">
    <property type="term" value="C:plasma membrane"/>
    <property type="evidence" value="ECO:0007669"/>
    <property type="project" value="UniProtKB-SubCell"/>
</dbReference>
<keyword evidence="5 8" id="KW-0812">Transmembrane</keyword>
<dbReference type="PANTHER" id="PTHR30269:SF37">
    <property type="entry name" value="MEMBRANE TRANSPORTER PROTEIN"/>
    <property type="match status" value="1"/>
</dbReference>
<dbReference type="EMBL" id="VOHM01000036">
    <property type="protein sequence ID" value="TWT18252.1"/>
    <property type="molecule type" value="Genomic_DNA"/>
</dbReference>
<evidence type="ECO:0000256" key="2">
    <source>
        <dbReference type="ARBA" id="ARBA00009142"/>
    </source>
</evidence>